<keyword evidence="3" id="KW-1185">Reference proteome</keyword>
<dbReference type="PROSITE" id="PS51819">
    <property type="entry name" value="VOC"/>
    <property type="match status" value="1"/>
</dbReference>
<dbReference type="Proteomes" id="UP000474757">
    <property type="component" value="Unassembled WGS sequence"/>
</dbReference>
<evidence type="ECO:0000259" key="1">
    <source>
        <dbReference type="PROSITE" id="PS51819"/>
    </source>
</evidence>
<proteinExistence type="predicted"/>
<organism evidence="2 3">
    <name type="scientific">Pseudoroseicyclus tamaricis</name>
    <dbReference type="NCBI Taxonomy" id="2705421"/>
    <lineage>
        <taxon>Bacteria</taxon>
        <taxon>Pseudomonadati</taxon>
        <taxon>Pseudomonadota</taxon>
        <taxon>Alphaproteobacteria</taxon>
        <taxon>Rhodobacterales</taxon>
        <taxon>Paracoccaceae</taxon>
        <taxon>Pseudoroseicyclus</taxon>
    </lineage>
</organism>
<evidence type="ECO:0000313" key="2">
    <source>
        <dbReference type="EMBL" id="NDU99754.1"/>
    </source>
</evidence>
<dbReference type="InterPro" id="IPR004360">
    <property type="entry name" value="Glyas_Fos-R_dOase_dom"/>
</dbReference>
<dbReference type="SUPFAM" id="SSF54593">
    <property type="entry name" value="Glyoxalase/Bleomycin resistance protein/Dihydroxybiphenyl dioxygenase"/>
    <property type="match status" value="1"/>
</dbReference>
<gene>
    <name evidence="2" type="ORF">GZA08_02040</name>
</gene>
<dbReference type="AlphaFoldDB" id="A0A6B2JP87"/>
<sequence>MIGLDHVVLLVGDMAEALHFYCDVLSCRPGYSFPHLAMEQVWCGPQLIVLVDTSDEKAAAMVPPVEGGRNVDHVCLNITRCSREVLRAHFDAHGVAIETEALHSGARGMGESTYIHDPWGNRLEIKGPPLL</sequence>
<accession>A0A6B2JP87</accession>
<protein>
    <submittedName>
        <fullName evidence="2">VOC family protein</fullName>
    </submittedName>
</protein>
<reference evidence="2 3" key="1">
    <citation type="submission" date="2020-02" db="EMBL/GenBank/DDBJ databases">
        <title>Pseudoroseicyclus tamarix, sp. nov., isolated from offshore sediment of a Tamarix chinensis forest.</title>
        <authorList>
            <person name="Gai Y."/>
        </authorList>
    </citation>
    <scope>NUCLEOTIDE SEQUENCE [LARGE SCALE GENOMIC DNA]</scope>
    <source>
        <strain evidence="2 3">CLL3-39</strain>
    </source>
</reference>
<dbReference type="Pfam" id="PF00903">
    <property type="entry name" value="Glyoxalase"/>
    <property type="match status" value="1"/>
</dbReference>
<evidence type="ECO:0000313" key="3">
    <source>
        <dbReference type="Proteomes" id="UP000474757"/>
    </source>
</evidence>
<name>A0A6B2JP87_9RHOB</name>
<feature type="domain" description="VOC" evidence="1">
    <location>
        <begin position="3"/>
        <end position="128"/>
    </location>
</feature>
<dbReference type="InterPro" id="IPR050383">
    <property type="entry name" value="GlyoxalaseI/FosfomycinResist"/>
</dbReference>
<dbReference type="Gene3D" id="3.10.180.10">
    <property type="entry name" value="2,3-Dihydroxybiphenyl 1,2-Dioxygenase, domain 1"/>
    <property type="match status" value="1"/>
</dbReference>
<dbReference type="InterPro" id="IPR037523">
    <property type="entry name" value="VOC_core"/>
</dbReference>
<dbReference type="EMBL" id="JAAGAB010000001">
    <property type="protein sequence ID" value="NDU99754.1"/>
    <property type="molecule type" value="Genomic_DNA"/>
</dbReference>
<dbReference type="InterPro" id="IPR029068">
    <property type="entry name" value="Glyas_Bleomycin-R_OHBP_Dase"/>
</dbReference>
<dbReference type="PANTHER" id="PTHR21366">
    <property type="entry name" value="GLYOXALASE FAMILY PROTEIN"/>
    <property type="match status" value="1"/>
</dbReference>
<dbReference type="PANTHER" id="PTHR21366:SF14">
    <property type="entry name" value="GLYOXALASE DOMAIN-CONTAINING PROTEIN 5"/>
    <property type="match status" value="1"/>
</dbReference>
<comment type="caution">
    <text evidence="2">The sequence shown here is derived from an EMBL/GenBank/DDBJ whole genome shotgun (WGS) entry which is preliminary data.</text>
</comment>